<dbReference type="Pfam" id="PF02021">
    <property type="entry name" value="UPF0102"/>
    <property type="match status" value="1"/>
</dbReference>
<gene>
    <name evidence="3" type="ORF">WOB96_03985</name>
</gene>
<evidence type="ECO:0000313" key="4">
    <source>
        <dbReference type="Proteomes" id="UP001446205"/>
    </source>
</evidence>
<dbReference type="PANTHER" id="PTHR34039:SF1">
    <property type="entry name" value="UPF0102 PROTEIN YRAN"/>
    <property type="match status" value="1"/>
</dbReference>
<evidence type="ECO:0000256" key="2">
    <source>
        <dbReference type="HAMAP-Rule" id="MF_00048"/>
    </source>
</evidence>
<protein>
    <recommendedName>
        <fullName evidence="2">UPF0102 protein WOB96_03985</fullName>
    </recommendedName>
</protein>
<evidence type="ECO:0000313" key="3">
    <source>
        <dbReference type="EMBL" id="MEK8088917.1"/>
    </source>
</evidence>
<dbReference type="InterPro" id="IPR003509">
    <property type="entry name" value="UPF0102_YraN-like"/>
</dbReference>
<keyword evidence="4" id="KW-1185">Reference proteome</keyword>
<dbReference type="CDD" id="cd20736">
    <property type="entry name" value="PoNe_Nuclease"/>
    <property type="match status" value="1"/>
</dbReference>
<dbReference type="Proteomes" id="UP001446205">
    <property type="component" value="Unassembled WGS sequence"/>
</dbReference>
<evidence type="ECO:0000256" key="1">
    <source>
        <dbReference type="ARBA" id="ARBA00006738"/>
    </source>
</evidence>
<dbReference type="NCBIfam" id="NF009150">
    <property type="entry name" value="PRK12497.1-3"/>
    <property type="match status" value="1"/>
</dbReference>
<proteinExistence type="inferred from homology"/>
<reference evidence="3 4" key="1">
    <citation type="submission" date="2024-04" db="EMBL/GenBank/DDBJ databases">
        <authorList>
            <person name="Abashina T."/>
            <person name="Shaikin A."/>
        </authorList>
    </citation>
    <scope>NUCLEOTIDE SEQUENCE [LARGE SCALE GENOMIC DNA]</scope>
    <source>
        <strain evidence="3 4">AAFK</strain>
    </source>
</reference>
<dbReference type="NCBIfam" id="TIGR00252">
    <property type="entry name" value="YraN family protein"/>
    <property type="match status" value="1"/>
</dbReference>
<dbReference type="InterPro" id="IPR011856">
    <property type="entry name" value="tRNA_endonuc-like_dom_sf"/>
</dbReference>
<sequence>MINLSRQRSLERGRAAEDSALAFLTAQGHRLLARNFRCRQGEIDLVTLESATLIFVEVRLRLRSDFGSAADSVTHRKQARIIHAARYFLLRHPAHQHRDCRFDIIAFDQGTPPQWIRNAFEAPIS</sequence>
<organism evidence="3 4">
    <name type="scientific">Thermithiobacillus plumbiphilus</name>
    <dbReference type="NCBI Taxonomy" id="1729899"/>
    <lineage>
        <taxon>Bacteria</taxon>
        <taxon>Pseudomonadati</taxon>
        <taxon>Pseudomonadota</taxon>
        <taxon>Acidithiobacillia</taxon>
        <taxon>Acidithiobacillales</taxon>
        <taxon>Thermithiobacillaceae</taxon>
        <taxon>Thermithiobacillus</taxon>
    </lineage>
</organism>
<comment type="similarity">
    <text evidence="1 2">Belongs to the UPF0102 family.</text>
</comment>
<name>A0ABU9D7U2_9PROT</name>
<dbReference type="EMBL" id="JBBPCO010000003">
    <property type="protein sequence ID" value="MEK8088917.1"/>
    <property type="molecule type" value="Genomic_DNA"/>
</dbReference>
<accession>A0ABU9D7U2</accession>
<dbReference type="SUPFAM" id="SSF52980">
    <property type="entry name" value="Restriction endonuclease-like"/>
    <property type="match status" value="1"/>
</dbReference>
<dbReference type="PANTHER" id="PTHR34039">
    <property type="entry name" value="UPF0102 PROTEIN YRAN"/>
    <property type="match status" value="1"/>
</dbReference>
<comment type="caution">
    <text evidence="3">The sequence shown here is derived from an EMBL/GenBank/DDBJ whole genome shotgun (WGS) entry which is preliminary data.</text>
</comment>
<dbReference type="HAMAP" id="MF_00048">
    <property type="entry name" value="UPF0102"/>
    <property type="match status" value="1"/>
</dbReference>
<dbReference type="RefSeq" id="WP_341369984.1">
    <property type="nucleotide sequence ID" value="NZ_JBBPCO010000003.1"/>
</dbReference>
<dbReference type="Gene3D" id="3.40.1350.10">
    <property type="match status" value="1"/>
</dbReference>
<dbReference type="InterPro" id="IPR011335">
    <property type="entry name" value="Restrct_endonuc-II-like"/>
</dbReference>